<feature type="transmembrane region" description="Helical" evidence="5">
    <location>
        <begin position="52"/>
        <end position="71"/>
    </location>
</feature>
<dbReference type="PANTHER" id="PTHR43077">
    <property type="entry name" value="TRANSPORT PERMEASE YVFS-RELATED"/>
    <property type="match status" value="1"/>
</dbReference>
<dbReference type="NCBIfam" id="TIGR03062">
    <property type="entry name" value="pip_yhgE_Cterm"/>
    <property type="match status" value="1"/>
</dbReference>
<evidence type="ECO:0000256" key="1">
    <source>
        <dbReference type="ARBA" id="ARBA00004141"/>
    </source>
</evidence>
<dbReference type="InterPro" id="IPR017500">
    <property type="entry name" value="Phage_infect_YhgE_N"/>
</dbReference>
<evidence type="ECO:0000259" key="6">
    <source>
        <dbReference type="Pfam" id="PF12698"/>
    </source>
</evidence>
<comment type="subcellular location">
    <subcellularLocation>
        <location evidence="1">Membrane</location>
        <topology evidence="1">Multi-pass membrane protein</topology>
    </subcellularLocation>
</comment>
<dbReference type="InterPro" id="IPR051328">
    <property type="entry name" value="T7SS_ABC-Transporter"/>
</dbReference>
<organism evidence="7 8">
    <name type="scientific">Peribacillus glennii</name>
    <dbReference type="NCBI Taxonomy" id="2303991"/>
    <lineage>
        <taxon>Bacteria</taxon>
        <taxon>Bacillati</taxon>
        <taxon>Bacillota</taxon>
        <taxon>Bacilli</taxon>
        <taxon>Bacillales</taxon>
        <taxon>Bacillaceae</taxon>
        <taxon>Peribacillus</taxon>
    </lineage>
</organism>
<accession>A0A372L9E8</accession>
<keyword evidence="3 5" id="KW-1133">Transmembrane helix</keyword>
<feature type="transmembrane region" description="Helical" evidence="5">
    <location>
        <begin position="736"/>
        <end position="756"/>
    </location>
</feature>
<dbReference type="InterPro" id="IPR017501">
    <property type="entry name" value="Phage_infect_YhgE_C"/>
</dbReference>
<evidence type="ECO:0000313" key="8">
    <source>
        <dbReference type="Proteomes" id="UP000262939"/>
    </source>
</evidence>
<dbReference type="Gene3D" id="1.10.287.950">
    <property type="entry name" value="Methyl-accepting chemotaxis protein"/>
    <property type="match status" value="2"/>
</dbReference>
<feature type="transmembrane region" description="Helical" evidence="5">
    <location>
        <begin position="697"/>
        <end position="716"/>
    </location>
</feature>
<dbReference type="GO" id="GO:0140359">
    <property type="term" value="F:ABC-type transporter activity"/>
    <property type="evidence" value="ECO:0007669"/>
    <property type="project" value="InterPro"/>
</dbReference>
<feature type="transmembrane region" description="Helical" evidence="5">
    <location>
        <begin position="854"/>
        <end position="874"/>
    </location>
</feature>
<dbReference type="Gene3D" id="3.40.1710.10">
    <property type="entry name" value="abc type-2 transporter like domain"/>
    <property type="match status" value="1"/>
</dbReference>
<dbReference type="SUPFAM" id="SSF58104">
    <property type="entry name" value="Methyl-accepting chemotaxis protein (MCP) signaling domain"/>
    <property type="match status" value="1"/>
</dbReference>
<protein>
    <submittedName>
        <fullName evidence="7">YhgE/Pip domain-containing protein</fullName>
    </submittedName>
</protein>
<keyword evidence="8" id="KW-1185">Reference proteome</keyword>
<keyword evidence="4 5" id="KW-0472">Membrane</keyword>
<dbReference type="SUPFAM" id="SSF101967">
    <property type="entry name" value="Adhesin YadA, collagen-binding domain"/>
    <property type="match status" value="1"/>
</dbReference>
<reference evidence="7 8" key="1">
    <citation type="submission" date="2018-08" db="EMBL/GenBank/DDBJ databases">
        <title>Bacillus chawlae sp. nov., Bacillus glennii sp. nov., and Bacillus saganii sp. nov. Isolated from the Vehicle Assembly Building at Kennedy Space Center where the Viking Spacecraft were Assembled.</title>
        <authorList>
            <person name="Seuylemezian A."/>
            <person name="Vaishampayan P."/>
        </authorList>
    </citation>
    <scope>NUCLEOTIDE SEQUENCE [LARGE SCALE GENOMIC DNA]</scope>
    <source>
        <strain evidence="7 8">V44-8</strain>
    </source>
</reference>
<dbReference type="InterPro" id="IPR013525">
    <property type="entry name" value="ABC2_TM"/>
</dbReference>
<feature type="transmembrane region" description="Helical" evidence="5">
    <location>
        <begin position="768"/>
        <end position="790"/>
    </location>
</feature>
<dbReference type="EMBL" id="QVTD01000017">
    <property type="protein sequence ID" value="RFU61159.1"/>
    <property type="molecule type" value="Genomic_DNA"/>
</dbReference>
<dbReference type="NCBIfam" id="TIGR03057">
    <property type="entry name" value="xxxLxxG_by_4"/>
    <property type="match status" value="4"/>
</dbReference>
<dbReference type="Proteomes" id="UP000262939">
    <property type="component" value="Unassembled WGS sequence"/>
</dbReference>
<dbReference type="NCBIfam" id="TIGR03061">
    <property type="entry name" value="pip_yhgE_Nterm"/>
    <property type="match status" value="1"/>
</dbReference>
<proteinExistence type="predicted"/>
<name>A0A372L9E8_9BACI</name>
<dbReference type="AlphaFoldDB" id="A0A372L9E8"/>
<evidence type="ECO:0000313" key="7">
    <source>
        <dbReference type="EMBL" id="RFU61159.1"/>
    </source>
</evidence>
<feature type="domain" description="ABC-2 type transporter transmembrane" evidence="6">
    <location>
        <begin position="654"/>
        <end position="869"/>
    </location>
</feature>
<keyword evidence="2 5" id="KW-0812">Transmembrane</keyword>
<evidence type="ECO:0000256" key="2">
    <source>
        <dbReference type="ARBA" id="ARBA00022692"/>
    </source>
</evidence>
<dbReference type="PANTHER" id="PTHR43077:SF5">
    <property type="entry name" value="PHAGE INFECTION PROTEIN"/>
    <property type="match status" value="1"/>
</dbReference>
<dbReference type="InterPro" id="IPR023908">
    <property type="entry name" value="xxxLxxG_rpt"/>
</dbReference>
<sequence length="887" mass="92654">MDDNSEYIEFKKRMGECSFIFFFYITNFTNRGEFMKGLGFQPGGLGDNRKGFLIAIIAVLLVPLVYALVFIKSTLGPTDHLENLPVAVLNKDTGAMSGDKPINVGEDLVADLKKGNALGWDFVDSKEAERGLKNLDYYMVIEIPEDFSKKVTTVMDENPEKPELKFIQNEGLHYMAATVTSSAVEKIKNQLADKITETYTKTLFDSMGEVNTGFKDGADGASQINEGAAKLHDGTGKIVSSLKEKAPDINRLAEGAKELKAGTNTMHTSLASKQGDIGKLADGANQLHAGTGTLLQNLQQKQGDITKLANGTQQLTDGSGLLLKSLQGGSGDISKLADGAKQLDDGTKKVDEGANQLSVGTAGLEAGASQILAGLKTAEAGSNSLNDGIEKQLAPGAKAVADGTEAVDTGAQGLKTGTQQVADGIEQLSKHPVLGPILMADPNFQKLRDGSKQVAAGAGQLAASTPRLKEGAKSVSNGISGQVAPGVKQLAGGLDQLLAGQTNLVAGAKKLNSGASTLAAGTSALAEGTSALADGNAKVKSSFGSITDAVTTINGGLQSVNNGNQSVDEGWKTMTAGVTKLEDGAGQVAAGNQTVKSGWGELTTGSGKINDGMTQVSDGTQTVNTGWGTLTNGVTQVDDGIAKVEDGSEKLATGLAGGAEKTGAINTGEKNVSQFAAPVELAGETINKFPKYRYANAPYILSLALFVGVLLISLLFDLKKPAVTAVSPFKWYLGKFGNMAGLAIAQALIISVFSTFYIKSGAANGFNLIWYSVFVSLTFLTIVFFLVLLAGNIGRFAAFALLVLQLPTTGASLPVHLLSDGLQTISKFMPMTYSIGGYKSIISLNHYGAFWANISALFVFLAIFAALALVTVFFRSSRRISQDEAAA</sequence>
<dbReference type="GO" id="GO:0016020">
    <property type="term" value="C:membrane"/>
    <property type="evidence" value="ECO:0007669"/>
    <property type="project" value="UniProtKB-SubCell"/>
</dbReference>
<gene>
    <name evidence="7" type="ORF">D0466_19465</name>
</gene>
<evidence type="ECO:0000256" key="4">
    <source>
        <dbReference type="ARBA" id="ARBA00023136"/>
    </source>
</evidence>
<feature type="transmembrane region" description="Helical" evidence="5">
    <location>
        <begin position="796"/>
        <end position="818"/>
    </location>
</feature>
<comment type="caution">
    <text evidence="7">The sequence shown here is derived from an EMBL/GenBank/DDBJ whole genome shotgun (WGS) entry which is preliminary data.</text>
</comment>
<evidence type="ECO:0000256" key="3">
    <source>
        <dbReference type="ARBA" id="ARBA00022989"/>
    </source>
</evidence>
<dbReference type="InterPro" id="IPR011049">
    <property type="entry name" value="Serralysin-like_metalloprot_C"/>
</dbReference>
<dbReference type="Pfam" id="PF12698">
    <property type="entry name" value="ABC2_membrane_3"/>
    <property type="match status" value="2"/>
</dbReference>
<evidence type="ECO:0000256" key="5">
    <source>
        <dbReference type="SAM" id="Phobius"/>
    </source>
</evidence>
<feature type="domain" description="ABC-2 type transporter transmembrane" evidence="6">
    <location>
        <begin position="50"/>
        <end position="196"/>
    </location>
</feature>